<evidence type="ECO:0000313" key="2">
    <source>
        <dbReference type="Proteomes" id="UP000620559"/>
    </source>
</evidence>
<evidence type="ECO:0000313" key="1">
    <source>
        <dbReference type="EMBL" id="MBE9215399.1"/>
    </source>
</evidence>
<dbReference type="EMBL" id="JADEWL010000098">
    <property type="protein sequence ID" value="MBE9215399.1"/>
    <property type="molecule type" value="Genomic_DNA"/>
</dbReference>
<organism evidence="1 2">
    <name type="scientific">Plectonema cf. radiosum LEGE 06105</name>
    <dbReference type="NCBI Taxonomy" id="945769"/>
    <lineage>
        <taxon>Bacteria</taxon>
        <taxon>Bacillati</taxon>
        <taxon>Cyanobacteriota</taxon>
        <taxon>Cyanophyceae</taxon>
        <taxon>Oscillatoriophycideae</taxon>
        <taxon>Oscillatoriales</taxon>
        <taxon>Microcoleaceae</taxon>
        <taxon>Plectonema</taxon>
    </lineage>
</organism>
<dbReference type="AlphaFoldDB" id="A0A8J7JV15"/>
<protein>
    <submittedName>
        <fullName evidence="1">Uncharacterized protein</fullName>
    </submittedName>
</protein>
<dbReference type="Proteomes" id="UP000620559">
    <property type="component" value="Unassembled WGS sequence"/>
</dbReference>
<accession>A0A8J7JV15</accession>
<proteinExistence type="predicted"/>
<comment type="caution">
    <text evidence="1">The sequence shown here is derived from an EMBL/GenBank/DDBJ whole genome shotgun (WGS) entry which is preliminary data.</text>
</comment>
<sequence>MTLTEILSAIRQLAVADKVELMRILASELETSDDIYPLEPHKTYYLETPYDNFGVGEVLMQAMKQDDKTD</sequence>
<reference evidence="1" key="1">
    <citation type="submission" date="2020-10" db="EMBL/GenBank/DDBJ databases">
        <authorList>
            <person name="Castelo-Branco R."/>
            <person name="Eusebio N."/>
            <person name="Adriana R."/>
            <person name="Vieira A."/>
            <person name="Brugerolle De Fraissinette N."/>
            <person name="Rezende De Castro R."/>
            <person name="Schneider M.P."/>
            <person name="Vasconcelos V."/>
            <person name="Leao P.N."/>
        </authorList>
    </citation>
    <scope>NUCLEOTIDE SEQUENCE</scope>
    <source>
        <strain evidence="1">LEGE 06105</strain>
    </source>
</reference>
<gene>
    <name evidence="1" type="ORF">IQ247_22500</name>
</gene>
<name>A0A8J7JV15_9CYAN</name>
<keyword evidence="2" id="KW-1185">Reference proteome</keyword>